<reference evidence="5" key="1">
    <citation type="submission" date="2013-09" db="EMBL/GenBank/DDBJ databases">
        <title>Corchorus olitorius genome sequencing.</title>
        <authorList>
            <person name="Alam M."/>
            <person name="Haque M.S."/>
            <person name="Islam M.S."/>
            <person name="Emdad E.M."/>
            <person name="Islam M.M."/>
            <person name="Ahmed B."/>
            <person name="Halim A."/>
            <person name="Hossen Q.M.M."/>
            <person name="Hossain M.Z."/>
            <person name="Ahmed R."/>
            <person name="Khan M.M."/>
            <person name="Islam R."/>
            <person name="Rashid M.M."/>
            <person name="Khan S.A."/>
            <person name="Rahman M.S."/>
            <person name="Alam M."/>
            <person name="Yahiya A.S."/>
            <person name="Khan M.S."/>
            <person name="Azam M.S."/>
            <person name="Haque T."/>
            <person name="Lashkar M.Z.H."/>
            <person name="Akhand A.I."/>
            <person name="Morshed G."/>
            <person name="Roy S."/>
            <person name="Uddin K.S."/>
            <person name="Rabeya T."/>
            <person name="Hossain A.S."/>
            <person name="Chowdhury A."/>
            <person name="Snigdha A.R."/>
            <person name="Mortoza M.S."/>
            <person name="Matin S.A."/>
            <person name="Hoque S.M.E."/>
            <person name="Islam M.K."/>
            <person name="Roy D.K."/>
            <person name="Haider R."/>
            <person name="Moosa M.M."/>
            <person name="Elias S.M."/>
            <person name="Hasan A.M."/>
            <person name="Jahan S."/>
            <person name="Shafiuddin M."/>
            <person name="Mahmood N."/>
            <person name="Shommy N.S."/>
        </authorList>
    </citation>
    <scope>NUCLEOTIDE SEQUENCE [LARGE SCALE GENOMIC DNA]</scope>
    <source>
        <strain evidence="5">cv. O-4</strain>
    </source>
</reference>
<dbReference type="SMR" id="A0A1R3HXN5"/>
<dbReference type="Gene3D" id="3.30.10.10">
    <property type="entry name" value="Trypsin Inhibitor V, subunit A"/>
    <property type="match status" value="1"/>
</dbReference>
<name>A0A1R3HXN5_9ROSI</name>
<sequence length="120" mass="13566">MSSFQDVTKNCSLAKEYVETAKVTIEKMNPDAGKSSCQEMVVEKEETIKEKIDCDEKKSSWPELVGENAETAKATILKERPDLDVVVLPENSPATMDYRFNRVRLWVNEKCQVVQVPVIG</sequence>
<evidence type="ECO:0000313" key="5">
    <source>
        <dbReference type="Proteomes" id="UP000187203"/>
    </source>
</evidence>
<dbReference type="GO" id="GO:0004867">
    <property type="term" value="F:serine-type endopeptidase inhibitor activity"/>
    <property type="evidence" value="ECO:0007669"/>
    <property type="project" value="UniProtKB-KW"/>
</dbReference>
<comment type="similarity">
    <text evidence="1">Belongs to the protease inhibitor I13 (potato type I serine protease inhibitor) family.</text>
</comment>
<keyword evidence="5" id="KW-1185">Reference proteome</keyword>
<evidence type="ECO:0000256" key="2">
    <source>
        <dbReference type="ARBA" id="ARBA00022690"/>
    </source>
</evidence>
<gene>
    <name evidence="4" type="ORF">COLO4_26342</name>
</gene>
<dbReference type="Proteomes" id="UP000187203">
    <property type="component" value="Unassembled WGS sequence"/>
</dbReference>
<protein>
    <submittedName>
        <fullName evidence="4">Proteinase inhibitor I13, potato inhibitor I</fullName>
    </submittedName>
</protein>
<dbReference type="OrthoDB" id="10013825at2759"/>
<keyword evidence="3" id="KW-0722">Serine protease inhibitor</keyword>
<dbReference type="Pfam" id="PF00280">
    <property type="entry name" value="potato_inhibit"/>
    <property type="match status" value="1"/>
</dbReference>
<dbReference type="InterPro" id="IPR000864">
    <property type="entry name" value="Prot_inh_pot1"/>
</dbReference>
<dbReference type="STRING" id="93759.A0A1R3HXN5"/>
<proteinExistence type="inferred from homology"/>
<dbReference type="InterPro" id="IPR036354">
    <property type="entry name" value="Prot_inh_pot1_sf"/>
</dbReference>
<dbReference type="PROSITE" id="PS00285">
    <property type="entry name" value="POTATO_INHIBITOR"/>
    <property type="match status" value="1"/>
</dbReference>
<organism evidence="4 5">
    <name type="scientific">Corchorus olitorius</name>
    <dbReference type="NCBI Taxonomy" id="93759"/>
    <lineage>
        <taxon>Eukaryota</taxon>
        <taxon>Viridiplantae</taxon>
        <taxon>Streptophyta</taxon>
        <taxon>Embryophyta</taxon>
        <taxon>Tracheophyta</taxon>
        <taxon>Spermatophyta</taxon>
        <taxon>Magnoliopsida</taxon>
        <taxon>eudicotyledons</taxon>
        <taxon>Gunneridae</taxon>
        <taxon>Pentapetalae</taxon>
        <taxon>rosids</taxon>
        <taxon>malvids</taxon>
        <taxon>Malvales</taxon>
        <taxon>Malvaceae</taxon>
        <taxon>Grewioideae</taxon>
        <taxon>Apeibeae</taxon>
        <taxon>Corchorus</taxon>
    </lineage>
</organism>
<comment type="caution">
    <text evidence="4">The sequence shown here is derived from an EMBL/GenBank/DDBJ whole genome shotgun (WGS) entry which is preliminary data.</text>
</comment>
<evidence type="ECO:0000256" key="1">
    <source>
        <dbReference type="ARBA" id="ARBA00008210"/>
    </source>
</evidence>
<accession>A0A1R3HXN5</accession>
<evidence type="ECO:0000256" key="3">
    <source>
        <dbReference type="ARBA" id="ARBA00022900"/>
    </source>
</evidence>
<dbReference type="PANTHER" id="PTHR33091">
    <property type="entry name" value="PROTEIN, PUTATIVE, EXPRESSED-RELATED"/>
    <property type="match status" value="1"/>
</dbReference>
<evidence type="ECO:0000313" key="4">
    <source>
        <dbReference type="EMBL" id="OMO75070.1"/>
    </source>
</evidence>
<dbReference type="AlphaFoldDB" id="A0A1R3HXN5"/>
<dbReference type="PRINTS" id="PR00292">
    <property type="entry name" value="POTATOINHBTR"/>
</dbReference>
<dbReference type="GO" id="GO:0009611">
    <property type="term" value="P:response to wounding"/>
    <property type="evidence" value="ECO:0007669"/>
    <property type="project" value="InterPro"/>
</dbReference>
<dbReference type="SUPFAM" id="SSF54654">
    <property type="entry name" value="CI-2 family of serine protease inhibitors"/>
    <property type="match status" value="1"/>
</dbReference>
<keyword evidence="2" id="KW-0646">Protease inhibitor</keyword>
<dbReference type="PANTHER" id="PTHR33091:SF29">
    <property type="entry name" value="SUBTILISIN INHIBITOR 1"/>
    <property type="match status" value="1"/>
</dbReference>
<dbReference type="EMBL" id="AWUE01019231">
    <property type="protein sequence ID" value="OMO75070.1"/>
    <property type="molecule type" value="Genomic_DNA"/>
</dbReference>